<dbReference type="Proteomes" id="UP000807469">
    <property type="component" value="Unassembled WGS sequence"/>
</dbReference>
<comment type="caution">
    <text evidence="2">The sequence shown here is derived from an EMBL/GenBank/DDBJ whole genome shotgun (WGS) entry which is preliminary data.</text>
</comment>
<gene>
    <name evidence="2" type="ORF">BDN70DRAFT_939179</name>
</gene>
<evidence type="ECO:0000256" key="1">
    <source>
        <dbReference type="SAM" id="MobiDB-lite"/>
    </source>
</evidence>
<dbReference type="EMBL" id="MU155755">
    <property type="protein sequence ID" value="KAF9471122.1"/>
    <property type="molecule type" value="Genomic_DNA"/>
</dbReference>
<feature type="region of interest" description="Disordered" evidence="1">
    <location>
        <begin position="332"/>
        <end position="486"/>
    </location>
</feature>
<name>A0A9P5YJS6_9AGAR</name>
<evidence type="ECO:0000313" key="2">
    <source>
        <dbReference type="EMBL" id="KAF9471122.1"/>
    </source>
</evidence>
<feature type="compositionally biased region" description="Basic and acidic residues" evidence="1">
    <location>
        <begin position="191"/>
        <end position="207"/>
    </location>
</feature>
<proteinExistence type="predicted"/>
<feature type="compositionally biased region" description="Low complexity" evidence="1">
    <location>
        <begin position="466"/>
        <end position="480"/>
    </location>
</feature>
<accession>A0A9P5YJS6</accession>
<feature type="compositionally biased region" description="Low complexity" evidence="1">
    <location>
        <begin position="283"/>
        <end position="294"/>
    </location>
</feature>
<dbReference type="AlphaFoldDB" id="A0A9P5YJS6"/>
<sequence>MPYVERYSEREAPSIKCCIVYTCFAASTSPCPAPAPAHSKRTTPPPLAAYTAGVYGWEVLLAAANNEKKYWTTLPNAQWTHEASLSKDEVANLFAANADPTFHSCEAVDLADEGADRLDIGSNHPSCYSQYSSRSIRKPPPLPSHKFPNHFLCPPLGHGRFRPSVCDAPITVLTARTVITGRNGGTLRRAPAVDRAAEDEPIEIRLSDDDDDVAIRSSNPALRIEHLSEQESSPGTPEPIVLSDDEMEPGQQVDNLSSSPAAPEPITLSDDDMEPARPIENQDSSPAAPAPIALSDDDMEPAPMIENLDSSPEAPVAIILSDDEMDVAPSMENLCDTRSSPGVPVPIMLSDDENDTAPPMDNQETSSGLPAPVMLSDNEVDGVPPIIYFSDTERSPGEPVAIALSDDENDPDTLPDSDVESSPAAPAPIALSDDLMEPTPNEPRTHAGSSSAQNPAPVMAFDNELAASSPTSAQSEPSSTFLSRGVRFSVDHLPESIWESSDEE</sequence>
<reference evidence="2" key="1">
    <citation type="submission" date="2020-11" db="EMBL/GenBank/DDBJ databases">
        <authorList>
            <consortium name="DOE Joint Genome Institute"/>
            <person name="Ahrendt S."/>
            <person name="Riley R."/>
            <person name="Andreopoulos W."/>
            <person name="Labutti K."/>
            <person name="Pangilinan J."/>
            <person name="Ruiz-Duenas F.J."/>
            <person name="Barrasa J.M."/>
            <person name="Sanchez-Garcia M."/>
            <person name="Camarero S."/>
            <person name="Miyauchi S."/>
            <person name="Serrano A."/>
            <person name="Linde D."/>
            <person name="Babiker R."/>
            <person name="Drula E."/>
            <person name="Ayuso-Fernandez I."/>
            <person name="Pacheco R."/>
            <person name="Padilla G."/>
            <person name="Ferreira P."/>
            <person name="Barriuso J."/>
            <person name="Kellner H."/>
            <person name="Castanera R."/>
            <person name="Alfaro M."/>
            <person name="Ramirez L."/>
            <person name="Pisabarro A.G."/>
            <person name="Kuo A."/>
            <person name="Tritt A."/>
            <person name="Lipzen A."/>
            <person name="He G."/>
            <person name="Yan M."/>
            <person name="Ng V."/>
            <person name="Cullen D."/>
            <person name="Martin F."/>
            <person name="Rosso M.-N."/>
            <person name="Henrissat B."/>
            <person name="Hibbett D."/>
            <person name="Martinez A.T."/>
            <person name="Grigoriev I.V."/>
        </authorList>
    </citation>
    <scope>NUCLEOTIDE SEQUENCE</scope>
    <source>
        <strain evidence="2">CIRM-BRFM 674</strain>
    </source>
</reference>
<feature type="compositionally biased region" description="Acidic residues" evidence="1">
    <location>
        <begin position="405"/>
        <end position="419"/>
    </location>
</feature>
<evidence type="ECO:0000313" key="3">
    <source>
        <dbReference type="Proteomes" id="UP000807469"/>
    </source>
</evidence>
<feature type="region of interest" description="Disordered" evidence="1">
    <location>
        <begin position="190"/>
        <end position="318"/>
    </location>
</feature>
<protein>
    <submittedName>
        <fullName evidence="2">Uncharacterized protein</fullName>
    </submittedName>
</protein>
<keyword evidence="3" id="KW-1185">Reference proteome</keyword>
<organism evidence="2 3">
    <name type="scientific">Pholiota conissans</name>
    <dbReference type="NCBI Taxonomy" id="109636"/>
    <lineage>
        <taxon>Eukaryota</taxon>
        <taxon>Fungi</taxon>
        <taxon>Dikarya</taxon>
        <taxon>Basidiomycota</taxon>
        <taxon>Agaricomycotina</taxon>
        <taxon>Agaricomycetes</taxon>
        <taxon>Agaricomycetidae</taxon>
        <taxon>Agaricales</taxon>
        <taxon>Agaricineae</taxon>
        <taxon>Strophariaceae</taxon>
        <taxon>Pholiota</taxon>
    </lineage>
</organism>